<feature type="transmembrane region" description="Helical" evidence="1">
    <location>
        <begin position="259"/>
        <end position="281"/>
    </location>
</feature>
<keyword evidence="1" id="KW-0812">Transmembrane</keyword>
<dbReference type="Pfam" id="PF03594">
    <property type="entry name" value="BenE"/>
    <property type="match status" value="1"/>
</dbReference>
<feature type="transmembrane region" description="Helical" evidence="1">
    <location>
        <begin position="331"/>
        <end position="350"/>
    </location>
</feature>
<dbReference type="RefSeq" id="WP_052015955.1">
    <property type="nucleotide sequence ID" value="NZ_JAKETQ010000001.1"/>
</dbReference>
<dbReference type="GO" id="GO:0005886">
    <property type="term" value="C:plasma membrane"/>
    <property type="evidence" value="ECO:0007669"/>
    <property type="project" value="TreeGrafter"/>
</dbReference>
<dbReference type="GO" id="GO:0042925">
    <property type="term" value="F:benzoate transmembrane transporter activity"/>
    <property type="evidence" value="ECO:0007669"/>
    <property type="project" value="InterPro"/>
</dbReference>
<keyword evidence="1" id="KW-0472">Membrane</keyword>
<feature type="transmembrane region" description="Helical" evidence="1">
    <location>
        <begin position="23"/>
        <end position="49"/>
    </location>
</feature>
<keyword evidence="3" id="KW-1185">Reference proteome</keyword>
<evidence type="ECO:0000256" key="1">
    <source>
        <dbReference type="SAM" id="Phobius"/>
    </source>
</evidence>
<feature type="transmembrane region" description="Helical" evidence="1">
    <location>
        <begin position="55"/>
        <end position="75"/>
    </location>
</feature>
<dbReference type="EMBL" id="JALAZD010000001">
    <property type="protein sequence ID" value="MCI0127145.1"/>
    <property type="molecule type" value="Genomic_DNA"/>
</dbReference>
<dbReference type="NCBIfam" id="TIGR00843">
    <property type="entry name" value="benE"/>
    <property type="match status" value="1"/>
</dbReference>
<dbReference type="InterPro" id="IPR004711">
    <property type="entry name" value="Benzoate_Transporter"/>
</dbReference>
<evidence type="ECO:0000313" key="3">
    <source>
        <dbReference type="Proteomes" id="UP001156140"/>
    </source>
</evidence>
<dbReference type="AlphaFoldDB" id="A0AA41QMB6"/>
<reference evidence="2" key="1">
    <citation type="submission" date="2022-03" db="EMBL/GenBank/DDBJ databases">
        <title>The complete genome sequence of a Methyloterrigena soli.</title>
        <authorList>
            <person name="Zi Z."/>
        </authorList>
    </citation>
    <scope>NUCLEOTIDE SEQUENCE</scope>
    <source>
        <strain evidence="2">M48</strain>
    </source>
</reference>
<dbReference type="PANTHER" id="PTHR30199:SF0">
    <property type="entry name" value="INNER MEMBRANE PROTEIN YDCO"/>
    <property type="match status" value="1"/>
</dbReference>
<dbReference type="Proteomes" id="UP001156140">
    <property type="component" value="Unassembled WGS sequence"/>
</dbReference>
<sequence length="399" mass="40509">MSALEDTDPAQSRSSRAWYVQPVIAGLLASVVGYASTFTLVLAGLTAVGATPQQAGSGLFAVCIALGILNISIAWKTRIPVSIAWSTPGVAFLATVGGVEGGFPAVVGGFIVAAALIVLAGIWKPFSRAVSAIPAPIANGMLAGILLTLCLAPLHALEAMPQLTLPILAAWVVGLAFLRRYAVPIAVAVAFVILAFNTHLEGASMATALPSLTFIMPAFTFDGLVRVAIPLFIVTMASQNLPGLAVMKANGYDLSPGPSFTVTGLASAVIALFGAHTVNLAAITAALCAGPEAHPDPSKRWVAPIAAGVGYLAFALLAGLAAALIAASPQVLIQAVAGLALMSSLAQALSGALAHDEDRLPAIVTFVTAASGVTLFGIGAAFWGIVAGILLSLVFRFRR</sequence>
<protein>
    <submittedName>
        <fullName evidence="2">Benzoate/H(+) symporter BenE family transporter</fullName>
    </submittedName>
</protein>
<keyword evidence="1" id="KW-1133">Transmembrane helix</keyword>
<organism evidence="2 3">
    <name type="scientific">Paradevosia shaoguanensis</name>
    <dbReference type="NCBI Taxonomy" id="1335043"/>
    <lineage>
        <taxon>Bacteria</taxon>
        <taxon>Pseudomonadati</taxon>
        <taxon>Pseudomonadota</taxon>
        <taxon>Alphaproteobacteria</taxon>
        <taxon>Hyphomicrobiales</taxon>
        <taxon>Devosiaceae</taxon>
        <taxon>Paradevosia</taxon>
    </lineage>
</organism>
<feature type="transmembrane region" description="Helical" evidence="1">
    <location>
        <begin position="301"/>
        <end position="324"/>
    </location>
</feature>
<gene>
    <name evidence="2" type="ORF">ML536_09935</name>
</gene>
<feature type="transmembrane region" description="Helical" evidence="1">
    <location>
        <begin position="362"/>
        <end position="395"/>
    </location>
</feature>
<feature type="transmembrane region" description="Helical" evidence="1">
    <location>
        <begin position="227"/>
        <end position="247"/>
    </location>
</feature>
<comment type="caution">
    <text evidence="2">The sequence shown here is derived from an EMBL/GenBank/DDBJ whole genome shotgun (WGS) entry which is preliminary data.</text>
</comment>
<feature type="transmembrane region" description="Helical" evidence="1">
    <location>
        <begin position="135"/>
        <end position="156"/>
    </location>
</feature>
<accession>A0AA41QMB6</accession>
<dbReference type="PANTHER" id="PTHR30199">
    <property type="entry name" value="MFS FAMILY TRANSPORTER, PREDICTED SUBSTRATE BENZOATE"/>
    <property type="match status" value="1"/>
</dbReference>
<name>A0AA41QMB6_9HYPH</name>
<evidence type="ECO:0000313" key="2">
    <source>
        <dbReference type="EMBL" id="MCI0127145.1"/>
    </source>
</evidence>
<feature type="transmembrane region" description="Helical" evidence="1">
    <location>
        <begin position="168"/>
        <end position="196"/>
    </location>
</feature>
<feature type="transmembrane region" description="Helical" evidence="1">
    <location>
        <begin position="105"/>
        <end position="123"/>
    </location>
</feature>
<proteinExistence type="predicted"/>